<evidence type="ECO:0000313" key="2">
    <source>
        <dbReference type="EMBL" id="PJZ50816.1"/>
    </source>
</evidence>
<sequence length="402" mass="44094">MYRDFFRPMASTFALLLSFSFLFSDCKKEEEDSIGQLTTIQAAIACKTLDECFDSTASLSKSGASFQVFKKDGTRVYFRERGLLTADKVGPIFSASKLVTASVIMAFLSGTCGSSANSMNLNTTTGNILGWTGVKGSITLRQLLSFTSGLYSNNGSAEMGSCVFTLPNGASAGDKNSCTDYIRDNTQTDDQPGEVFYYNSFHMAVAQRMAEIDSGKNWQDLFEDCIASPLSIVVDSGTGNGIWYANISNKTGDGSLAGAYGLYLTANDYAKIMHMLANEGNSGAIISASNVNEIFKDQYEVNTKIKYSQFALFGYYWHYGLGNWRFCSQPNDSAACDQDVNNHSFGANGFYPWIDRNKEYYAVFGVNEFNSNPFNIISILQPNSASLFFGEDAKKYIPALLE</sequence>
<gene>
    <name evidence="2" type="ORF">CH362_03380</name>
</gene>
<dbReference type="Gene3D" id="3.40.710.10">
    <property type="entry name" value="DD-peptidase/beta-lactamase superfamily"/>
    <property type="match status" value="1"/>
</dbReference>
<dbReference type="AlphaFoldDB" id="A0A2M9YH35"/>
<feature type="domain" description="Beta-lactamase-related" evidence="1">
    <location>
        <begin position="71"/>
        <end position="373"/>
    </location>
</feature>
<reference evidence="2 3" key="1">
    <citation type="submission" date="2017-07" db="EMBL/GenBank/DDBJ databases">
        <title>Leptospira spp. isolated from tropical soils.</title>
        <authorList>
            <person name="Thibeaux R."/>
            <person name="Iraola G."/>
            <person name="Ferres I."/>
            <person name="Bierque E."/>
            <person name="Girault D."/>
            <person name="Soupe-Gilbert M.-E."/>
            <person name="Picardeau M."/>
            <person name="Goarant C."/>
        </authorList>
    </citation>
    <scope>NUCLEOTIDE SEQUENCE [LARGE SCALE GENOMIC DNA]</scope>
    <source>
        <strain evidence="2 3">FH4-C-A2</strain>
    </source>
</reference>
<name>A0A2M9YH35_9LEPT</name>
<dbReference type="SUPFAM" id="SSF56601">
    <property type="entry name" value="beta-lactamase/transpeptidase-like"/>
    <property type="match status" value="1"/>
</dbReference>
<dbReference type="InterPro" id="IPR012338">
    <property type="entry name" value="Beta-lactam/transpept-like"/>
</dbReference>
<proteinExistence type="predicted"/>
<dbReference type="EMBL" id="NPDR01000001">
    <property type="protein sequence ID" value="PJZ50816.1"/>
    <property type="molecule type" value="Genomic_DNA"/>
</dbReference>
<keyword evidence="3" id="KW-1185">Reference proteome</keyword>
<evidence type="ECO:0000259" key="1">
    <source>
        <dbReference type="Pfam" id="PF00144"/>
    </source>
</evidence>
<protein>
    <recommendedName>
        <fullName evidence="1">Beta-lactamase-related domain-containing protein</fullName>
    </recommendedName>
</protein>
<evidence type="ECO:0000313" key="3">
    <source>
        <dbReference type="Proteomes" id="UP000231926"/>
    </source>
</evidence>
<organism evidence="2 3">
    <name type="scientific">Leptospira saintgironsiae</name>
    <dbReference type="NCBI Taxonomy" id="2023183"/>
    <lineage>
        <taxon>Bacteria</taxon>
        <taxon>Pseudomonadati</taxon>
        <taxon>Spirochaetota</taxon>
        <taxon>Spirochaetia</taxon>
        <taxon>Leptospirales</taxon>
        <taxon>Leptospiraceae</taxon>
        <taxon>Leptospira</taxon>
    </lineage>
</organism>
<accession>A0A2M9YH35</accession>
<dbReference type="InterPro" id="IPR050789">
    <property type="entry name" value="Diverse_Enzym_Activities"/>
</dbReference>
<dbReference type="PANTHER" id="PTHR43283">
    <property type="entry name" value="BETA-LACTAMASE-RELATED"/>
    <property type="match status" value="1"/>
</dbReference>
<dbReference type="Pfam" id="PF00144">
    <property type="entry name" value="Beta-lactamase"/>
    <property type="match status" value="1"/>
</dbReference>
<dbReference type="OrthoDB" id="5384113at2"/>
<comment type="caution">
    <text evidence="2">The sequence shown here is derived from an EMBL/GenBank/DDBJ whole genome shotgun (WGS) entry which is preliminary data.</text>
</comment>
<dbReference type="PANTHER" id="PTHR43283:SF3">
    <property type="entry name" value="BETA-LACTAMASE FAMILY PROTEIN (AFU_ORTHOLOGUE AFUA_5G07500)"/>
    <property type="match status" value="1"/>
</dbReference>
<dbReference type="InterPro" id="IPR001466">
    <property type="entry name" value="Beta-lactam-related"/>
</dbReference>
<dbReference type="Proteomes" id="UP000231926">
    <property type="component" value="Unassembled WGS sequence"/>
</dbReference>